<dbReference type="OrthoDB" id="420754at2"/>
<protein>
    <submittedName>
        <fullName evidence="2">Uncharacterized protein</fullName>
    </submittedName>
</protein>
<dbReference type="EMBL" id="CAACVJ010000427">
    <property type="protein sequence ID" value="VEP16694.1"/>
    <property type="molecule type" value="Genomic_DNA"/>
</dbReference>
<reference evidence="2 3" key="1">
    <citation type="submission" date="2019-01" db="EMBL/GenBank/DDBJ databases">
        <authorList>
            <person name="Brito A."/>
        </authorList>
    </citation>
    <scope>NUCLEOTIDE SEQUENCE [LARGE SCALE GENOMIC DNA]</scope>
    <source>
        <strain evidence="2">1</strain>
    </source>
</reference>
<organism evidence="2 3">
    <name type="scientific">Hyella patelloides LEGE 07179</name>
    <dbReference type="NCBI Taxonomy" id="945734"/>
    <lineage>
        <taxon>Bacteria</taxon>
        <taxon>Bacillati</taxon>
        <taxon>Cyanobacteriota</taxon>
        <taxon>Cyanophyceae</taxon>
        <taxon>Pleurocapsales</taxon>
        <taxon>Hyellaceae</taxon>
        <taxon>Hyella</taxon>
    </lineage>
</organism>
<evidence type="ECO:0000256" key="1">
    <source>
        <dbReference type="SAM" id="MobiDB-lite"/>
    </source>
</evidence>
<dbReference type="Proteomes" id="UP000320055">
    <property type="component" value="Unassembled WGS sequence"/>
</dbReference>
<feature type="region of interest" description="Disordered" evidence="1">
    <location>
        <begin position="1"/>
        <end position="20"/>
    </location>
</feature>
<keyword evidence="3" id="KW-1185">Reference proteome</keyword>
<dbReference type="AlphaFoldDB" id="A0A563VZ17"/>
<feature type="compositionally biased region" description="Polar residues" evidence="1">
    <location>
        <begin position="1"/>
        <end position="16"/>
    </location>
</feature>
<dbReference type="RefSeq" id="WP_144875452.1">
    <property type="nucleotide sequence ID" value="NZ_LR214217.1"/>
</dbReference>
<dbReference type="CDD" id="cd21472">
    <property type="entry name" value="CylC-like"/>
    <property type="match status" value="1"/>
</dbReference>
<name>A0A563VZ17_9CYAN</name>
<accession>A0A563VZ17</accession>
<proteinExistence type="predicted"/>
<sequence length="451" mass="52215">MENNAQVLIQSSSPSELPQKKTKHFQLIEKTYQSNIDSDYTEKIAELGKNFDYHNNSDRYWGNPELSTFYGTPLYEEASESQKLALNHLYWVGQYNHTANSEANTMLYNQITEGVFAHFGDYQTLCQELEFETSQERYHIRTFQKIGYKTKVALLGKSSLGNPLSQKSPQFGQFQFNALNSSLEAARETSFRWITRLMLGGNTKSYSRYLQEREGNSIPTTSGGLAELTSSPTAFKFFTLNWGSSPFLASQYYAVRMIANMSLKTYEHQYFKHFKKLEKELEFIPAPTAVSYYHLLDESFHTTMSQIIAQELYRDFPQPTAYEKLVANLTIYLAQKGVLGGLSGGLPAVFREDDSFFLSFYRLLQSPLFEMSSTEALQWMEKCLCQEHEGFHVNLKYHQRLLGEFRRFFERLDYLWAVNREMQIMASGGSIKRALKNNIKSWKQFFQQVAA</sequence>
<evidence type="ECO:0000313" key="3">
    <source>
        <dbReference type="Proteomes" id="UP000320055"/>
    </source>
</evidence>
<evidence type="ECO:0000313" key="2">
    <source>
        <dbReference type="EMBL" id="VEP16694.1"/>
    </source>
</evidence>
<gene>
    <name evidence="2" type="ORF">H1P_4830004</name>
</gene>
<dbReference type="InterPro" id="IPR049717">
    <property type="entry name" value="CylC-like"/>
</dbReference>